<dbReference type="Proteomes" id="UP000230833">
    <property type="component" value="Unassembled WGS sequence"/>
</dbReference>
<keyword evidence="4 7" id="KW-0689">Ribosomal protein</keyword>
<keyword evidence="7" id="KW-0862">Zinc</keyword>
<evidence type="ECO:0000313" key="10">
    <source>
        <dbReference type="Proteomes" id="UP000230833"/>
    </source>
</evidence>
<comment type="subunit">
    <text evidence="7">Part of the 50S ribosomal subunit.</text>
</comment>
<feature type="binding site" evidence="7">
    <location>
        <position position="37"/>
    </location>
    <ligand>
        <name>Zn(2+)</name>
        <dbReference type="ChEBI" id="CHEBI:29105"/>
    </ligand>
</feature>
<organism evidence="9 10">
    <name type="scientific">Candidatus Vogelbacteria bacterium CG10_big_fil_rev_8_21_14_0_10_45_14</name>
    <dbReference type="NCBI Taxonomy" id="1975042"/>
    <lineage>
        <taxon>Bacteria</taxon>
        <taxon>Candidatus Vogeliibacteriota</taxon>
    </lineage>
</organism>
<dbReference type="GO" id="GO:0046872">
    <property type="term" value="F:metal ion binding"/>
    <property type="evidence" value="ECO:0007669"/>
    <property type="project" value="UniProtKB-KW"/>
</dbReference>
<evidence type="ECO:0000256" key="8">
    <source>
        <dbReference type="SAM" id="MobiDB-lite"/>
    </source>
</evidence>
<dbReference type="InterPro" id="IPR002150">
    <property type="entry name" value="Ribosomal_bL31"/>
</dbReference>
<dbReference type="PANTHER" id="PTHR33280:SF1">
    <property type="entry name" value="LARGE RIBOSOMAL SUBUNIT PROTEIN BL31C"/>
    <property type="match status" value="1"/>
</dbReference>
<dbReference type="PROSITE" id="PS01143">
    <property type="entry name" value="RIBOSOMAL_L31"/>
    <property type="match status" value="1"/>
</dbReference>
<dbReference type="NCBIfam" id="NF000612">
    <property type="entry name" value="PRK00019.1"/>
    <property type="match status" value="1"/>
</dbReference>
<dbReference type="InterPro" id="IPR034704">
    <property type="entry name" value="Ribosomal_bL28/bL31-like_sf"/>
</dbReference>
<feature type="binding site" evidence="7">
    <location>
        <position position="17"/>
    </location>
    <ligand>
        <name>Zn(2+)</name>
        <dbReference type="ChEBI" id="CHEBI:29105"/>
    </ligand>
</feature>
<protein>
    <recommendedName>
        <fullName evidence="6 7">Large ribosomal subunit protein bL31</fullName>
    </recommendedName>
</protein>
<dbReference type="GO" id="GO:1990904">
    <property type="term" value="C:ribonucleoprotein complex"/>
    <property type="evidence" value="ECO:0007669"/>
    <property type="project" value="UniProtKB-KW"/>
</dbReference>
<dbReference type="SUPFAM" id="SSF143800">
    <property type="entry name" value="L28p-like"/>
    <property type="match status" value="1"/>
</dbReference>
<dbReference type="Gene3D" id="4.10.830.30">
    <property type="entry name" value="Ribosomal protein L31"/>
    <property type="match status" value="1"/>
</dbReference>
<evidence type="ECO:0000256" key="3">
    <source>
        <dbReference type="ARBA" id="ARBA00022884"/>
    </source>
</evidence>
<evidence type="ECO:0000256" key="4">
    <source>
        <dbReference type="ARBA" id="ARBA00022980"/>
    </source>
</evidence>
<dbReference type="GO" id="GO:0005840">
    <property type="term" value="C:ribosome"/>
    <property type="evidence" value="ECO:0007669"/>
    <property type="project" value="UniProtKB-KW"/>
</dbReference>
<feature type="binding site" evidence="7">
    <location>
        <position position="40"/>
    </location>
    <ligand>
        <name>Zn(2+)</name>
        <dbReference type="ChEBI" id="CHEBI:29105"/>
    </ligand>
</feature>
<dbReference type="NCBIfam" id="TIGR00105">
    <property type="entry name" value="L31"/>
    <property type="match status" value="1"/>
</dbReference>
<sequence>MKSDIHPTYYPEAIATCACGVSRVVGSSMESIEVEICSSCHPFFTGEQKIVDTAGRVDKFKKKTEVAKTLAPKKKKVIKKRTQASDTQKAAVKKGKTQAPKTAKKEEAVKEEA</sequence>
<comment type="function">
    <text evidence="7">Binds the 23S rRNA.</text>
</comment>
<dbReference type="PRINTS" id="PR01249">
    <property type="entry name" value="RIBOSOMALL31"/>
</dbReference>
<dbReference type="GO" id="GO:0006412">
    <property type="term" value="P:translation"/>
    <property type="evidence" value="ECO:0007669"/>
    <property type="project" value="UniProtKB-UniRule"/>
</dbReference>
<comment type="caution">
    <text evidence="9">The sequence shown here is derived from an EMBL/GenBank/DDBJ whole genome shotgun (WGS) entry which is preliminary data.</text>
</comment>
<dbReference type="InterPro" id="IPR042105">
    <property type="entry name" value="Ribosomal_bL31_sf"/>
</dbReference>
<evidence type="ECO:0000256" key="6">
    <source>
        <dbReference type="ARBA" id="ARBA00035687"/>
    </source>
</evidence>
<feature type="compositionally biased region" description="Basic and acidic residues" evidence="8">
    <location>
        <begin position="103"/>
        <end position="113"/>
    </location>
</feature>
<comment type="similarity">
    <text evidence="1 7">Belongs to the bacterial ribosomal protein bL31 family. Type A subfamily.</text>
</comment>
<dbReference type="EMBL" id="PCYL01000045">
    <property type="protein sequence ID" value="PIR46425.1"/>
    <property type="molecule type" value="Genomic_DNA"/>
</dbReference>
<feature type="compositionally biased region" description="Basic residues" evidence="8">
    <location>
        <begin position="71"/>
        <end position="82"/>
    </location>
</feature>
<dbReference type="Pfam" id="PF01197">
    <property type="entry name" value="Ribosomal_L31"/>
    <property type="match status" value="1"/>
</dbReference>
<dbReference type="PANTHER" id="PTHR33280">
    <property type="entry name" value="50S RIBOSOMAL PROTEIN L31, CHLOROPLASTIC"/>
    <property type="match status" value="1"/>
</dbReference>
<comment type="cofactor">
    <cofactor evidence="7">
        <name>Zn(2+)</name>
        <dbReference type="ChEBI" id="CHEBI:29105"/>
    </cofactor>
    <text evidence="7">Binds 1 zinc ion per subunit.</text>
</comment>
<keyword evidence="2 7" id="KW-0699">rRNA-binding</keyword>
<reference evidence="9 10" key="1">
    <citation type="submission" date="2017-09" db="EMBL/GenBank/DDBJ databases">
        <title>Depth-based differentiation of microbial function through sediment-hosted aquifers and enrichment of novel symbionts in the deep terrestrial subsurface.</title>
        <authorList>
            <person name="Probst A.J."/>
            <person name="Ladd B."/>
            <person name="Jarett J.K."/>
            <person name="Geller-Mcgrath D.E."/>
            <person name="Sieber C.M."/>
            <person name="Emerson J.B."/>
            <person name="Anantharaman K."/>
            <person name="Thomas B.C."/>
            <person name="Malmstrom R."/>
            <person name="Stieglmeier M."/>
            <person name="Klingl A."/>
            <person name="Woyke T."/>
            <person name="Ryan C.M."/>
            <person name="Banfield J.F."/>
        </authorList>
    </citation>
    <scope>NUCLEOTIDE SEQUENCE [LARGE SCALE GENOMIC DNA]</scope>
    <source>
        <strain evidence="9">CG10_big_fil_rev_8_21_14_0_10_45_14</strain>
    </source>
</reference>
<dbReference type="HAMAP" id="MF_00501">
    <property type="entry name" value="Ribosomal_bL31_1"/>
    <property type="match status" value="1"/>
</dbReference>
<feature type="region of interest" description="Disordered" evidence="8">
    <location>
        <begin position="71"/>
        <end position="113"/>
    </location>
</feature>
<evidence type="ECO:0000256" key="5">
    <source>
        <dbReference type="ARBA" id="ARBA00023274"/>
    </source>
</evidence>
<proteinExistence type="inferred from homology"/>
<keyword evidence="3 7" id="KW-0694">RNA-binding</keyword>
<dbReference type="GO" id="GO:0019843">
    <property type="term" value="F:rRNA binding"/>
    <property type="evidence" value="ECO:0007669"/>
    <property type="project" value="UniProtKB-KW"/>
</dbReference>
<evidence type="ECO:0000313" key="9">
    <source>
        <dbReference type="EMBL" id="PIR46425.1"/>
    </source>
</evidence>
<name>A0A2H0RKW2_9BACT</name>
<evidence type="ECO:0000256" key="2">
    <source>
        <dbReference type="ARBA" id="ARBA00022730"/>
    </source>
</evidence>
<evidence type="ECO:0000256" key="1">
    <source>
        <dbReference type="ARBA" id="ARBA00009296"/>
    </source>
</evidence>
<feature type="binding site" evidence="7">
    <location>
        <position position="19"/>
    </location>
    <ligand>
        <name>Zn(2+)</name>
        <dbReference type="ChEBI" id="CHEBI:29105"/>
    </ligand>
</feature>
<accession>A0A2H0RKW2</accession>
<keyword evidence="7" id="KW-0479">Metal-binding</keyword>
<gene>
    <name evidence="7" type="primary">rpmE</name>
    <name evidence="9" type="ORF">COV07_04135</name>
</gene>
<dbReference type="AlphaFoldDB" id="A0A2H0RKW2"/>
<evidence type="ECO:0000256" key="7">
    <source>
        <dbReference type="HAMAP-Rule" id="MF_00501"/>
    </source>
</evidence>
<dbReference type="GO" id="GO:0003735">
    <property type="term" value="F:structural constituent of ribosome"/>
    <property type="evidence" value="ECO:0007669"/>
    <property type="project" value="InterPro"/>
</dbReference>
<dbReference type="NCBIfam" id="NF001809">
    <property type="entry name" value="PRK00528.1"/>
    <property type="match status" value="1"/>
</dbReference>
<keyword evidence="5 7" id="KW-0687">Ribonucleoprotein</keyword>
<dbReference type="InterPro" id="IPR027491">
    <property type="entry name" value="Ribosomal_bL31_A"/>
</dbReference>